<comment type="caution">
    <text evidence="1">The sequence shown here is derived from an EMBL/GenBank/DDBJ whole genome shotgun (WGS) entry which is preliminary data.</text>
</comment>
<gene>
    <name evidence="1" type="ORF">JCM17207_17600</name>
</gene>
<evidence type="ECO:0000313" key="2">
    <source>
        <dbReference type="Proteomes" id="UP001055185"/>
    </source>
</evidence>
<evidence type="ECO:0000313" key="1">
    <source>
        <dbReference type="EMBL" id="GJN65135.1"/>
    </source>
</evidence>
<dbReference type="EMBL" id="BQKV01000065">
    <property type="protein sequence ID" value="GJN65135.1"/>
    <property type="molecule type" value="Genomic_DNA"/>
</dbReference>
<organism evidence="1 2">
    <name type="scientific">Faecalibacterium gallinarum</name>
    <dbReference type="NCBI Taxonomy" id="2903556"/>
    <lineage>
        <taxon>Bacteria</taxon>
        <taxon>Bacillati</taxon>
        <taxon>Bacillota</taxon>
        <taxon>Clostridia</taxon>
        <taxon>Eubacteriales</taxon>
        <taxon>Oscillospiraceae</taxon>
        <taxon>Faecalibacterium</taxon>
    </lineage>
</organism>
<dbReference type="Proteomes" id="UP001055185">
    <property type="component" value="Unassembled WGS sequence"/>
</dbReference>
<name>A0AA37IZH5_9FIRM</name>
<reference evidence="1" key="1">
    <citation type="journal article" date="2022" name="Int. J. Syst. Evol. Microbiol.">
        <title>Genome-based, phenotypic and chemotaxonomic classification of Faecalibacterium strains: proposal of three novel species Faecalibacterium duncaniae sp. nov., Faecalibacterium hattorii sp. nov. and Faecalibacterium gallinarum sp. nov. .</title>
        <authorList>
            <person name="Sakamoto M."/>
            <person name="Sakurai N."/>
            <person name="Tanno H."/>
            <person name="Iino T."/>
            <person name="Ohkuma M."/>
            <person name="Endo A."/>
        </authorList>
    </citation>
    <scope>NUCLEOTIDE SEQUENCE</scope>
    <source>
        <strain evidence="1">JCM 17207</strain>
    </source>
</reference>
<proteinExistence type="predicted"/>
<protein>
    <submittedName>
        <fullName evidence="1">Uncharacterized protein</fullName>
    </submittedName>
</protein>
<dbReference type="AlphaFoldDB" id="A0AA37IZH5"/>
<accession>A0AA37IZH5</accession>
<keyword evidence="2" id="KW-1185">Reference proteome</keyword>
<sequence>MYLPGRPEIKNSRSMLRAFGGLNETYGCTEAEFSQALNFSSRDFPALSTRLPRRKLRAAENVRGMYQLGGLLMLCGTTLHYTPDDAGEEPVTLENAVSDTEKALVGIGTKILIFPDQLAFDTADGSLTALGARWSGEETALELTPCDADGKTYTVDRWGLEEPEDPADGEIFLKAANVNTPWRHDGVLEVYSQADEKWNAVTLDHCLLSGEGLSEAFRQWDTVTVSGTAAILAGMGADLDGEQVLYNVEEGVLRVRITPQGDHFYGYLKQEGTAVTWTSIDDSETEEYTAEGPAVIERRVPELEYLTECDNRVWGCNSQENVIYACKLGDPTNWFSYQNSAADSYAVTVGSDGHFTGAATCMGYALFFKENVLHKLYGSKPSDFQLTSLNCRGVAQNAAKSLCVINETLYYLSRDGVMSWDGSIPVKASAALDPSGFSNVRRAVSGQLDGRYYLHITRDAGTGAAHRLLVYDTERSLWQEEGVCSYQMAGTGSQLYLWDGEALWIADPRRETGARTAEEGEAPETRIPFELVTGEFGLDEPEDKYISRLVLRLEAEPYTTLEIAASYDGGVWETLLARAVGAQREKLALPLLPRRHDTLRLRIRGQGQITLRSLTRTFAAARGGLTQ</sequence>
<dbReference type="RefSeq" id="WP_238317385.1">
    <property type="nucleotide sequence ID" value="NZ_BQKV01000065.1"/>
</dbReference>